<feature type="domain" description="Integrase DNA-binding" evidence="4">
    <location>
        <begin position="19"/>
        <end position="90"/>
    </location>
</feature>
<feature type="domain" description="Phage integrase central" evidence="5">
    <location>
        <begin position="104"/>
        <end position="209"/>
    </location>
</feature>
<dbReference type="InterPro" id="IPR011010">
    <property type="entry name" value="DNA_brk_join_enz"/>
</dbReference>
<keyword evidence="7" id="KW-1185">Reference proteome</keyword>
<accession>A0A7W8DXM0</accession>
<dbReference type="EMBL" id="JACHIH010000002">
    <property type="protein sequence ID" value="MBB5045890.1"/>
    <property type="molecule type" value="Genomic_DNA"/>
</dbReference>
<dbReference type="GO" id="GO:0015074">
    <property type="term" value="P:DNA integration"/>
    <property type="evidence" value="ECO:0007669"/>
    <property type="project" value="UniProtKB-KW"/>
</dbReference>
<keyword evidence="2" id="KW-0229">DNA integration</keyword>
<comment type="similarity">
    <text evidence="1">Belongs to the 'phage' integrase family.</text>
</comment>
<dbReference type="Pfam" id="PF13356">
    <property type="entry name" value="Arm-DNA-bind_3"/>
    <property type="match status" value="1"/>
</dbReference>
<dbReference type="InterPro" id="IPR025166">
    <property type="entry name" value="Integrase_DNA_bind_dom"/>
</dbReference>
<dbReference type="GO" id="GO:0005840">
    <property type="term" value="C:ribosome"/>
    <property type="evidence" value="ECO:0007669"/>
    <property type="project" value="UniProtKB-KW"/>
</dbReference>
<dbReference type="SUPFAM" id="SSF56349">
    <property type="entry name" value="DNA breaking-rejoining enzymes"/>
    <property type="match status" value="1"/>
</dbReference>
<dbReference type="InterPro" id="IPR010998">
    <property type="entry name" value="Integrase_recombinase_N"/>
</dbReference>
<dbReference type="AlphaFoldDB" id="A0A7W8DXM0"/>
<evidence type="ECO:0000313" key="6">
    <source>
        <dbReference type="EMBL" id="MBB5045890.1"/>
    </source>
</evidence>
<dbReference type="PANTHER" id="PTHR30629">
    <property type="entry name" value="PROPHAGE INTEGRASE"/>
    <property type="match status" value="1"/>
</dbReference>
<reference evidence="6 7" key="1">
    <citation type="submission" date="2020-08" db="EMBL/GenBank/DDBJ databases">
        <title>Genomic Encyclopedia of Type Strains, Phase IV (KMG-IV): sequencing the most valuable type-strain genomes for metagenomic binning, comparative biology and taxonomic classification.</title>
        <authorList>
            <person name="Goeker M."/>
        </authorList>
    </citation>
    <scope>NUCLEOTIDE SEQUENCE [LARGE SCALE GENOMIC DNA]</scope>
    <source>
        <strain evidence="6 7">DSM 12706</strain>
    </source>
</reference>
<dbReference type="Pfam" id="PF22022">
    <property type="entry name" value="Phage_int_M"/>
    <property type="match status" value="1"/>
</dbReference>
<evidence type="ECO:0000256" key="3">
    <source>
        <dbReference type="ARBA" id="ARBA00023125"/>
    </source>
</evidence>
<keyword evidence="3" id="KW-0238">DNA-binding</keyword>
<dbReference type="InterPro" id="IPR050808">
    <property type="entry name" value="Phage_Integrase"/>
</dbReference>
<proteinExistence type="inferred from homology"/>
<dbReference type="Gene3D" id="1.10.150.130">
    <property type="match status" value="1"/>
</dbReference>
<keyword evidence="6" id="KW-0687">Ribonucleoprotein</keyword>
<name>A0A7W8DXM0_9BRAD</name>
<dbReference type="InterPro" id="IPR038488">
    <property type="entry name" value="Integrase_DNA-bd_sf"/>
</dbReference>
<organism evidence="6 7">
    <name type="scientific">Rhodopseudomonas rhenobacensis</name>
    <dbReference type="NCBI Taxonomy" id="87461"/>
    <lineage>
        <taxon>Bacteria</taxon>
        <taxon>Pseudomonadati</taxon>
        <taxon>Pseudomonadota</taxon>
        <taxon>Alphaproteobacteria</taxon>
        <taxon>Hyphomicrobiales</taxon>
        <taxon>Nitrobacteraceae</taxon>
        <taxon>Rhodopseudomonas</taxon>
    </lineage>
</organism>
<gene>
    <name evidence="6" type="ORF">HNR60_000625</name>
</gene>
<protein>
    <submittedName>
        <fullName evidence="6">Ribosomal protein S20</fullName>
    </submittedName>
</protein>
<dbReference type="InterPro" id="IPR053876">
    <property type="entry name" value="Phage_int_M"/>
</dbReference>
<evidence type="ECO:0000259" key="4">
    <source>
        <dbReference type="Pfam" id="PF13356"/>
    </source>
</evidence>
<evidence type="ECO:0000256" key="1">
    <source>
        <dbReference type="ARBA" id="ARBA00008857"/>
    </source>
</evidence>
<evidence type="ECO:0000259" key="5">
    <source>
        <dbReference type="Pfam" id="PF22022"/>
    </source>
</evidence>
<dbReference type="GO" id="GO:0003677">
    <property type="term" value="F:DNA binding"/>
    <property type="evidence" value="ECO:0007669"/>
    <property type="project" value="UniProtKB-KW"/>
</dbReference>
<dbReference type="Gene3D" id="3.30.160.390">
    <property type="entry name" value="Integrase, DNA-binding domain"/>
    <property type="match status" value="1"/>
</dbReference>
<dbReference type="PANTHER" id="PTHR30629:SF2">
    <property type="entry name" value="PROPHAGE INTEGRASE INTS-RELATED"/>
    <property type="match status" value="1"/>
</dbReference>
<evidence type="ECO:0000313" key="7">
    <source>
        <dbReference type="Proteomes" id="UP000542353"/>
    </source>
</evidence>
<evidence type="ECO:0000256" key="2">
    <source>
        <dbReference type="ARBA" id="ARBA00022908"/>
    </source>
</evidence>
<sequence length="306" mass="34258">MARGFGKLSVKTVEHLSRRGMHADGGGLYLQIAEGGSKSWLFRYKLHGRTHWHGLGSLRDVGLEEAREKATGARKVRRNGGDPIQAKRQAEAAARIESAKAITFGEAAKRFIKANRAGWKNAKHADQWVMTLLGIDQKGKPSKNDYCKTIRDLPIGAIDTTLVLRVIEPIWASKTETATRIRSRIEQVIDAAKAKGEFNGENPARWKGHLDNLLPATSKVRKVRNHPALPYRQLPDFMRKLREPCASKLRWLIRASTSSSARRSLASSAQRSRERSTISVRFRSRTFGPKPFSSPLTLICRIVSMT</sequence>
<keyword evidence="6" id="KW-0689">Ribosomal protein</keyword>
<dbReference type="Proteomes" id="UP000542353">
    <property type="component" value="Unassembled WGS sequence"/>
</dbReference>
<comment type="caution">
    <text evidence="6">The sequence shown here is derived from an EMBL/GenBank/DDBJ whole genome shotgun (WGS) entry which is preliminary data.</text>
</comment>